<dbReference type="NCBIfam" id="TIGR02268">
    <property type="entry name" value="Myxococcus xanthus paralogous family TIGR02268"/>
    <property type="match status" value="1"/>
</dbReference>
<keyword evidence="1" id="KW-0732">Signal</keyword>
<reference evidence="2 3" key="1">
    <citation type="submission" date="2020-04" db="EMBL/GenBank/DDBJ databases">
        <title>Draft genome of Pyxidicoccus fallax type strain.</title>
        <authorList>
            <person name="Whitworth D.E."/>
        </authorList>
    </citation>
    <scope>NUCLEOTIDE SEQUENCE [LARGE SCALE GENOMIC DNA]</scope>
    <source>
        <strain evidence="2 3">DSM 14698</strain>
    </source>
</reference>
<dbReference type="AlphaFoldDB" id="A0A848LY67"/>
<evidence type="ECO:0000256" key="1">
    <source>
        <dbReference type="SAM" id="SignalP"/>
    </source>
</evidence>
<dbReference type="Pfam" id="PF09544">
    <property type="entry name" value="DUF2381"/>
    <property type="match status" value="1"/>
</dbReference>
<dbReference type="RefSeq" id="WP_169351611.1">
    <property type="nucleotide sequence ID" value="NZ_JABBJJ010000427.1"/>
</dbReference>
<comment type="caution">
    <text evidence="2">The sequence shown here is derived from an EMBL/GenBank/DDBJ whole genome shotgun (WGS) entry which is preliminary data.</text>
</comment>
<proteinExistence type="predicted"/>
<evidence type="ECO:0000313" key="2">
    <source>
        <dbReference type="EMBL" id="NMO22472.1"/>
    </source>
</evidence>
<organism evidence="2 3">
    <name type="scientific">Pyxidicoccus fallax</name>
    <dbReference type="NCBI Taxonomy" id="394095"/>
    <lineage>
        <taxon>Bacteria</taxon>
        <taxon>Pseudomonadati</taxon>
        <taxon>Myxococcota</taxon>
        <taxon>Myxococcia</taxon>
        <taxon>Myxococcales</taxon>
        <taxon>Cystobacterineae</taxon>
        <taxon>Myxococcaceae</taxon>
        <taxon>Pyxidicoccus</taxon>
    </lineage>
</organism>
<keyword evidence="3" id="KW-1185">Reference proteome</keyword>
<feature type="signal peptide" evidence="1">
    <location>
        <begin position="1"/>
        <end position="22"/>
    </location>
</feature>
<name>A0A848LY67_9BACT</name>
<accession>A0A848LY67</accession>
<protein>
    <submittedName>
        <fullName evidence="2">DUF2381 family protein</fullName>
    </submittedName>
</protein>
<feature type="chain" id="PRO_5032961861" evidence="1">
    <location>
        <begin position="23"/>
        <end position="303"/>
    </location>
</feature>
<gene>
    <name evidence="2" type="ORF">HG543_47590</name>
</gene>
<sequence length="303" mass="33489">MPGSRCATILVISLLSARATLAQPTPDLPTTGTRHVELLAERSAEPPEVRVSPGVATVLLFDLPPSRIEVAHRERFRAVGVDGPVLTLVPSEPLSELEQVRLTAHFADGAAPTSTTFLLRVVPQSLAERQVEVHRRPRSLESYQQELLQLRVEHQRCIQELERQRLSPAQEDALAHLLVAKHLTRTGVTTRDVVRELIPHPRNALKATEAWTYRAAKRVAVALEVTHLGAQRWQMESASLEDKTGTPLRIVRVWQQATGVPDEPGHIVVEAEAKPTEAQGPFTLSLLDTEGQRTVILGNVMFP</sequence>
<dbReference type="EMBL" id="JABBJJ010000427">
    <property type="protein sequence ID" value="NMO22472.1"/>
    <property type="molecule type" value="Genomic_DNA"/>
</dbReference>
<evidence type="ECO:0000313" key="3">
    <source>
        <dbReference type="Proteomes" id="UP000518300"/>
    </source>
</evidence>
<dbReference type="InterPro" id="IPR011754">
    <property type="entry name" value="Mxa_paralog_2268"/>
</dbReference>
<dbReference type="Proteomes" id="UP000518300">
    <property type="component" value="Unassembled WGS sequence"/>
</dbReference>